<comment type="domain">
    <text evidence="12">Consists of two distinct domains, a catalytic core and a N-terminal extension that is involved in tRNA binding.</text>
</comment>
<feature type="binding site" evidence="13">
    <location>
        <position position="265"/>
    </location>
    <ligand>
        <name>L-serine</name>
        <dbReference type="ChEBI" id="CHEBI:33384"/>
    </ligand>
</feature>
<dbReference type="AlphaFoldDB" id="A0AAN1XY55"/>
<comment type="catalytic activity">
    <reaction evidence="10 12">
        <text>tRNA(Sec) + L-serine + ATP = L-seryl-tRNA(Sec) + AMP + diphosphate + H(+)</text>
        <dbReference type="Rhea" id="RHEA:42580"/>
        <dbReference type="Rhea" id="RHEA-COMP:9742"/>
        <dbReference type="Rhea" id="RHEA-COMP:10128"/>
        <dbReference type="ChEBI" id="CHEBI:15378"/>
        <dbReference type="ChEBI" id="CHEBI:30616"/>
        <dbReference type="ChEBI" id="CHEBI:33019"/>
        <dbReference type="ChEBI" id="CHEBI:33384"/>
        <dbReference type="ChEBI" id="CHEBI:78442"/>
        <dbReference type="ChEBI" id="CHEBI:78533"/>
        <dbReference type="ChEBI" id="CHEBI:456215"/>
        <dbReference type="EC" id="6.1.1.11"/>
    </reaction>
</comment>
<dbReference type="InterPro" id="IPR006195">
    <property type="entry name" value="aa-tRNA-synth_II"/>
</dbReference>
<evidence type="ECO:0000259" key="15">
    <source>
        <dbReference type="PROSITE" id="PS50862"/>
    </source>
</evidence>
<feature type="domain" description="Aminoacyl-transfer RNA synthetases class-II family profile" evidence="15">
    <location>
        <begin position="172"/>
        <end position="413"/>
    </location>
</feature>
<organism evidence="16 17">
    <name type="scientific">Vulcanimicrobium alpinum</name>
    <dbReference type="NCBI Taxonomy" id="3016050"/>
    <lineage>
        <taxon>Bacteria</taxon>
        <taxon>Bacillati</taxon>
        <taxon>Vulcanimicrobiota</taxon>
        <taxon>Vulcanimicrobiia</taxon>
        <taxon>Vulcanimicrobiales</taxon>
        <taxon>Vulcanimicrobiaceae</taxon>
        <taxon>Vulcanimicrobium</taxon>
    </lineage>
</organism>
<feature type="binding site" evidence="12 13">
    <location>
        <position position="288"/>
    </location>
    <ligand>
        <name>L-serine</name>
        <dbReference type="ChEBI" id="CHEBI:33384"/>
    </ligand>
</feature>
<evidence type="ECO:0000256" key="14">
    <source>
        <dbReference type="PIRSR" id="PIRSR001529-2"/>
    </source>
</evidence>
<dbReference type="HAMAP" id="MF_00176">
    <property type="entry name" value="Ser_tRNA_synth_type1"/>
    <property type="match status" value="1"/>
</dbReference>
<evidence type="ECO:0000256" key="1">
    <source>
        <dbReference type="ARBA" id="ARBA00004496"/>
    </source>
</evidence>
<dbReference type="GO" id="GO:0016260">
    <property type="term" value="P:selenocysteine biosynthetic process"/>
    <property type="evidence" value="ECO:0007669"/>
    <property type="project" value="UniProtKB-UniRule"/>
</dbReference>
<dbReference type="PIRSF" id="PIRSF001529">
    <property type="entry name" value="Ser-tRNA-synth_IIa"/>
    <property type="match status" value="1"/>
</dbReference>
<evidence type="ECO:0000256" key="2">
    <source>
        <dbReference type="ARBA" id="ARBA00005045"/>
    </source>
</evidence>
<evidence type="ECO:0000256" key="13">
    <source>
        <dbReference type="PIRSR" id="PIRSR001529-1"/>
    </source>
</evidence>
<name>A0AAN1XY55_UNVUL</name>
<feature type="binding site" evidence="13">
    <location>
        <position position="386"/>
    </location>
    <ligand>
        <name>L-serine</name>
        <dbReference type="ChEBI" id="CHEBI:33384"/>
    </ligand>
</feature>
<keyword evidence="6 12" id="KW-0547">Nucleotide-binding</keyword>
<evidence type="ECO:0000256" key="11">
    <source>
        <dbReference type="ARBA" id="ARBA00048823"/>
    </source>
</evidence>
<dbReference type="EMBL" id="AP025523">
    <property type="protein sequence ID" value="BDE07104.1"/>
    <property type="molecule type" value="Genomic_DNA"/>
</dbReference>
<comment type="catalytic activity">
    <reaction evidence="11 12">
        <text>tRNA(Ser) + L-serine + ATP = L-seryl-tRNA(Ser) + AMP + diphosphate + H(+)</text>
        <dbReference type="Rhea" id="RHEA:12292"/>
        <dbReference type="Rhea" id="RHEA-COMP:9669"/>
        <dbReference type="Rhea" id="RHEA-COMP:9703"/>
        <dbReference type="ChEBI" id="CHEBI:15378"/>
        <dbReference type="ChEBI" id="CHEBI:30616"/>
        <dbReference type="ChEBI" id="CHEBI:33019"/>
        <dbReference type="ChEBI" id="CHEBI:33384"/>
        <dbReference type="ChEBI" id="CHEBI:78442"/>
        <dbReference type="ChEBI" id="CHEBI:78533"/>
        <dbReference type="ChEBI" id="CHEBI:456215"/>
        <dbReference type="EC" id="6.1.1.11"/>
    </reaction>
</comment>
<keyword evidence="4 12" id="KW-0963">Cytoplasm</keyword>
<dbReference type="InterPro" id="IPR002314">
    <property type="entry name" value="aa-tRNA-synt_IIb"/>
</dbReference>
<dbReference type="PANTHER" id="PTHR43697">
    <property type="entry name" value="SERYL-TRNA SYNTHETASE"/>
    <property type="match status" value="1"/>
</dbReference>
<dbReference type="PANTHER" id="PTHR43697:SF1">
    <property type="entry name" value="SERINE--TRNA LIGASE"/>
    <property type="match status" value="1"/>
</dbReference>
<dbReference type="KEGG" id="vab:WPS_23800"/>
<dbReference type="NCBIfam" id="TIGR00414">
    <property type="entry name" value="serS"/>
    <property type="match status" value="1"/>
</dbReference>
<comment type="subcellular location">
    <subcellularLocation>
        <location evidence="1 12">Cytoplasm</location>
    </subcellularLocation>
</comment>
<dbReference type="InterPro" id="IPR010978">
    <property type="entry name" value="tRNA-bd_arm"/>
</dbReference>
<dbReference type="GO" id="GO:0005737">
    <property type="term" value="C:cytoplasm"/>
    <property type="evidence" value="ECO:0007669"/>
    <property type="project" value="UniProtKB-SubCell"/>
</dbReference>
<comment type="pathway">
    <text evidence="2 12">Aminoacyl-tRNA biosynthesis; selenocysteinyl-tRNA(Sec) biosynthesis; L-seryl-tRNA(Sec) from L-serine and tRNA(Sec): step 1/1.</text>
</comment>
<evidence type="ECO:0000256" key="7">
    <source>
        <dbReference type="ARBA" id="ARBA00022840"/>
    </source>
</evidence>
<evidence type="ECO:0000256" key="12">
    <source>
        <dbReference type="HAMAP-Rule" id="MF_00176"/>
    </source>
</evidence>
<proteinExistence type="inferred from homology"/>
<dbReference type="GO" id="GO:0005524">
    <property type="term" value="F:ATP binding"/>
    <property type="evidence" value="ECO:0007669"/>
    <property type="project" value="UniProtKB-UniRule"/>
</dbReference>
<dbReference type="PRINTS" id="PR00981">
    <property type="entry name" value="TRNASYNTHSER"/>
</dbReference>
<dbReference type="Pfam" id="PF02403">
    <property type="entry name" value="Seryl_tRNA_N"/>
    <property type="match status" value="1"/>
</dbReference>
<dbReference type="RefSeq" id="WP_317994719.1">
    <property type="nucleotide sequence ID" value="NZ_AP025523.1"/>
</dbReference>
<dbReference type="SUPFAM" id="SSF46589">
    <property type="entry name" value="tRNA-binding arm"/>
    <property type="match status" value="1"/>
</dbReference>
<evidence type="ECO:0000256" key="4">
    <source>
        <dbReference type="ARBA" id="ARBA00022490"/>
    </source>
</evidence>
<evidence type="ECO:0000256" key="5">
    <source>
        <dbReference type="ARBA" id="ARBA00022598"/>
    </source>
</evidence>
<dbReference type="PROSITE" id="PS50862">
    <property type="entry name" value="AA_TRNA_LIGASE_II"/>
    <property type="match status" value="1"/>
</dbReference>
<dbReference type="InterPro" id="IPR042103">
    <property type="entry name" value="SerRS_1_N_sf"/>
</dbReference>
<gene>
    <name evidence="12 16" type="primary">serS</name>
    <name evidence="16" type="ORF">WPS_23800</name>
</gene>
<evidence type="ECO:0000313" key="16">
    <source>
        <dbReference type="EMBL" id="BDE07104.1"/>
    </source>
</evidence>
<reference evidence="16 17" key="1">
    <citation type="journal article" date="2022" name="ISME Commun">
        <title>Vulcanimicrobium alpinus gen. nov. sp. nov., the first cultivated representative of the candidate phylum 'Eremiobacterota', is a metabolically versatile aerobic anoxygenic phototroph.</title>
        <authorList>
            <person name="Yabe S."/>
            <person name="Muto K."/>
            <person name="Abe K."/>
            <person name="Yokota A."/>
            <person name="Staudigel H."/>
            <person name="Tebo B.M."/>
        </authorList>
    </citation>
    <scope>NUCLEOTIDE SEQUENCE [LARGE SCALE GENOMIC DNA]</scope>
    <source>
        <strain evidence="16 17">WC8-2</strain>
    </source>
</reference>
<comment type="function">
    <text evidence="12">Catalyzes the attachment of serine to tRNA(Ser). Is also able to aminoacylate tRNA(Sec) with serine, to form the misacylated tRNA L-seryl-tRNA(Sec), which will be further converted into selenocysteinyl-tRNA(Sec).</text>
</comment>
<keyword evidence="5 12" id="KW-0436">Ligase</keyword>
<feature type="binding site" evidence="13">
    <location>
        <position position="234"/>
    </location>
    <ligand>
        <name>L-serine</name>
        <dbReference type="ChEBI" id="CHEBI:33384"/>
    </ligand>
</feature>
<dbReference type="Gene3D" id="3.30.930.10">
    <property type="entry name" value="Bira Bifunctional Protein, Domain 2"/>
    <property type="match status" value="1"/>
</dbReference>
<dbReference type="GO" id="GO:0006434">
    <property type="term" value="P:seryl-tRNA aminoacylation"/>
    <property type="evidence" value="ECO:0007669"/>
    <property type="project" value="UniProtKB-UniRule"/>
</dbReference>
<dbReference type="CDD" id="cd00770">
    <property type="entry name" value="SerRS_core"/>
    <property type="match status" value="1"/>
</dbReference>
<evidence type="ECO:0000256" key="9">
    <source>
        <dbReference type="ARBA" id="ARBA00023146"/>
    </source>
</evidence>
<accession>A0AAN1XY55</accession>
<sequence>MLNLELLRREPDHVRVAARRRGGTAEFVDRVLALDAQRRAATTAVESRKAEKNALTAQIANAADKKAAAGELRPRIAELDAQIAATGEEIPRLDETIERELAEIPNLLDPSVPDGSDEAANVEIRRWGTPPAFGFTPKPHWEIGEALEIFDFERAAKLSGARFAVLRGAGARLSRALVQFFLDRAARNAYVEINPPLLVTRSTMWSTGQLSKFADQMYVFEGDDAGEPMYLIPTAEVPLTAMHRDEILAGEALPLQYAAYTPCFRKEAGAAGRDTRGLVRQHQFEKVELMWVSTPERSFDDLETLTRNAAGLLEELGLAHRVMLLCAGDVGFNAAKTYDVEVWLPGAQAYREISSCSNCTDFQARRSAIRYRPEPGAKPQFAHTLNGSGLAVGRTLLALIENYQRADGGVDVPTVLRPFAGFASIEPDGSVLPHVS</sequence>
<dbReference type="SUPFAM" id="SSF55681">
    <property type="entry name" value="Class II aaRS and biotin synthetases"/>
    <property type="match status" value="1"/>
</dbReference>
<evidence type="ECO:0000256" key="6">
    <source>
        <dbReference type="ARBA" id="ARBA00022741"/>
    </source>
</evidence>
<dbReference type="InterPro" id="IPR045864">
    <property type="entry name" value="aa-tRNA-synth_II/BPL/LPL"/>
</dbReference>
<evidence type="ECO:0000256" key="3">
    <source>
        <dbReference type="ARBA" id="ARBA00010728"/>
    </source>
</evidence>
<keyword evidence="8 12" id="KW-0648">Protein biosynthesis</keyword>
<evidence type="ECO:0000256" key="10">
    <source>
        <dbReference type="ARBA" id="ARBA00047929"/>
    </source>
</evidence>
<dbReference type="Proteomes" id="UP001317532">
    <property type="component" value="Chromosome"/>
</dbReference>
<dbReference type="InterPro" id="IPR033729">
    <property type="entry name" value="SerRS_core"/>
</dbReference>
<comment type="subunit">
    <text evidence="12">Homodimer. The tRNA molecule binds across the dimer.</text>
</comment>
<dbReference type="Gene3D" id="1.10.287.40">
    <property type="entry name" value="Serine-tRNA synthetase, tRNA binding domain"/>
    <property type="match status" value="1"/>
</dbReference>
<evidence type="ECO:0000313" key="17">
    <source>
        <dbReference type="Proteomes" id="UP001317532"/>
    </source>
</evidence>
<keyword evidence="9 12" id="KW-0030">Aminoacyl-tRNA synthetase</keyword>
<dbReference type="InterPro" id="IPR002317">
    <property type="entry name" value="Ser-tRNA-ligase_type_1"/>
</dbReference>
<dbReference type="Pfam" id="PF00587">
    <property type="entry name" value="tRNA-synt_2b"/>
    <property type="match status" value="1"/>
</dbReference>
<evidence type="ECO:0000256" key="8">
    <source>
        <dbReference type="ARBA" id="ARBA00022917"/>
    </source>
</evidence>
<feature type="binding site" evidence="12">
    <location>
        <begin position="234"/>
        <end position="236"/>
    </location>
    <ligand>
        <name>L-serine</name>
        <dbReference type="ChEBI" id="CHEBI:33384"/>
    </ligand>
</feature>
<keyword evidence="7 12" id="KW-0067">ATP-binding</keyword>
<comment type="caution">
    <text evidence="12">Lacks conserved residue(s) required for the propagation of feature annotation.</text>
</comment>
<keyword evidence="17" id="KW-1185">Reference proteome</keyword>
<feature type="binding site" evidence="12 14">
    <location>
        <begin position="352"/>
        <end position="355"/>
    </location>
    <ligand>
        <name>ATP</name>
        <dbReference type="ChEBI" id="CHEBI:30616"/>
    </ligand>
</feature>
<dbReference type="GO" id="GO:0004828">
    <property type="term" value="F:serine-tRNA ligase activity"/>
    <property type="evidence" value="ECO:0007669"/>
    <property type="project" value="UniProtKB-UniRule"/>
</dbReference>
<dbReference type="InterPro" id="IPR015866">
    <property type="entry name" value="Ser-tRNA-synth_1_N"/>
</dbReference>
<feature type="binding site" evidence="12 14">
    <location>
        <begin position="265"/>
        <end position="267"/>
    </location>
    <ligand>
        <name>ATP</name>
        <dbReference type="ChEBI" id="CHEBI:30616"/>
    </ligand>
</feature>
<dbReference type="EC" id="6.1.1.11" evidence="12"/>
<comment type="similarity">
    <text evidence="3 12">Belongs to the class-II aminoacyl-tRNA synthetase family. Type-1 seryl-tRNA synthetase subfamily.</text>
</comment>
<feature type="binding site" evidence="12">
    <location>
        <position position="388"/>
    </location>
    <ligand>
        <name>L-serine</name>
        <dbReference type="ChEBI" id="CHEBI:33384"/>
    </ligand>
</feature>
<protein>
    <recommendedName>
        <fullName evidence="12">Serine--tRNA ligase</fullName>
        <ecNumber evidence="12">6.1.1.11</ecNumber>
    </recommendedName>
    <alternativeName>
        <fullName evidence="12">Seryl-tRNA synthetase</fullName>
        <shortName evidence="12">SerRS</shortName>
    </alternativeName>
    <alternativeName>
        <fullName evidence="12">Seryl-tRNA(Ser/Sec) synthetase</fullName>
    </alternativeName>
</protein>